<dbReference type="InterPro" id="IPR050951">
    <property type="entry name" value="Retrovirus_Pol_polyprotein"/>
</dbReference>
<dbReference type="EC" id="2.7.7.49" evidence="1"/>
<dbReference type="GO" id="GO:0003676">
    <property type="term" value="F:nucleic acid binding"/>
    <property type="evidence" value="ECO:0007669"/>
    <property type="project" value="InterPro"/>
</dbReference>
<dbReference type="EMBL" id="GBHO01035509">
    <property type="protein sequence ID" value="JAG08095.1"/>
    <property type="molecule type" value="Transcribed_RNA"/>
</dbReference>
<dbReference type="PROSITE" id="PS50994">
    <property type="entry name" value="INTEGRASE"/>
    <property type="match status" value="1"/>
</dbReference>
<reference evidence="3" key="1">
    <citation type="journal article" date="2014" name="PLoS ONE">
        <title>Transcriptome-Based Identification of ABC Transporters in the Western Tarnished Plant Bug Lygus hesperus.</title>
        <authorList>
            <person name="Hull J.J."/>
            <person name="Chaney K."/>
            <person name="Geib S.M."/>
            <person name="Fabrick J.A."/>
            <person name="Brent C.S."/>
            <person name="Walsh D."/>
            <person name="Lavine L.C."/>
        </authorList>
    </citation>
    <scope>NUCLEOTIDE SEQUENCE</scope>
</reference>
<dbReference type="GO" id="GO:0015074">
    <property type="term" value="P:DNA integration"/>
    <property type="evidence" value="ECO:0007669"/>
    <property type="project" value="InterPro"/>
</dbReference>
<feature type="non-terminal residue" evidence="3">
    <location>
        <position position="1"/>
    </location>
</feature>
<evidence type="ECO:0000256" key="1">
    <source>
        <dbReference type="ARBA" id="ARBA00012493"/>
    </source>
</evidence>
<name>A0A0A9WTF8_LYGHE</name>
<feature type="domain" description="Integrase catalytic" evidence="2">
    <location>
        <begin position="186"/>
        <end position="348"/>
    </location>
</feature>
<dbReference type="GO" id="GO:0003964">
    <property type="term" value="F:RNA-directed DNA polymerase activity"/>
    <property type="evidence" value="ECO:0007669"/>
    <property type="project" value="UniProtKB-EC"/>
</dbReference>
<dbReference type="InterPro" id="IPR012337">
    <property type="entry name" value="RNaseH-like_sf"/>
</dbReference>
<organism evidence="3">
    <name type="scientific">Lygus hesperus</name>
    <name type="common">Western plant bug</name>
    <dbReference type="NCBI Taxonomy" id="30085"/>
    <lineage>
        <taxon>Eukaryota</taxon>
        <taxon>Metazoa</taxon>
        <taxon>Ecdysozoa</taxon>
        <taxon>Arthropoda</taxon>
        <taxon>Hexapoda</taxon>
        <taxon>Insecta</taxon>
        <taxon>Pterygota</taxon>
        <taxon>Neoptera</taxon>
        <taxon>Paraneoptera</taxon>
        <taxon>Hemiptera</taxon>
        <taxon>Heteroptera</taxon>
        <taxon>Panheteroptera</taxon>
        <taxon>Cimicomorpha</taxon>
        <taxon>Miridae</taxon>
        <taxon>Mirini</taxon>
        <taxon>Lygus</taxon>
    </lineage>
</organism>
<accession>A0A0A9WTF8</accession>
<dbReference type="PANTHER" id="PTHR37984">
    <property type="entry name" value="PROTEIN CBG26694"/>
    <property type="match status" value="1"/>
</dbReference>
<dbReference type="PANTHER" id="PTHR37984:SF5">
    <property type="entry name" value="PROTEIN NYNRIN-LIKE"/>
    <property type="match status" value="1"/>
</dbReference>
<dbReference type="AlphaFoldDB" id="A0A0A9WTF8"/>
<dbReference type="Gene3D" id="3.30.420.10">
    <property type="entry name" value="Ribonuclease H-like superfamily/Ribonuclease H"/>
    <property type="match status" value="1"/>
</dbReference>
<dbReference type="InterPro" id="IPR036397">
    <property type="entry name" value="RNaseH_sf"/>
</dbReference>
<dbReference type="SUPFAM" id="SSF53098">
    <property type="entry name" value="Ribonuclease H-like"/>
    <property type="match status" value="1"/>
</dbReference>
<dbReference type="Gene3D" id="1.10.340.70">
    <property type="match status" value="1"/>
</dbReference>
<dbReference type="Pfam" id="PF17921">
    <property type="entry name" value="Integrase_H2C2"/>
    <property type="match status" value="1"/>
</dbReference>
<proteinExistence type="predicted"/>
<protein>
    <recommendedName>
        <fullName evidence="1">RNA-directed DNA polymerase</fullName>
        <ecNumber evidence="1">2.7.7.49</ecNumber>
    </recommendedName>
</protein>
<evidence type="ECO:0000259" key="2">
    <source>
        <dbReference type="PROSITE" id="PS50994"/>
    </source>
</evidence>
<sequence>GIEFVVHSDHKPLEHLKINSRTDDELGHLMFCLSQYNFKIKYVPGDSNSEADCLSRNPVLESFDSEDNLKIANFIELEEIIKDQSTFNDKLSLDHRTKKKGDILYNQYKNQSKIIISQSFCYNLIDKVHNKFGHIGPKQIELKITPFYFCKGMKKIIANYCQTCVICIKNKSRIPFVYGHLSQLGPATRPYEYMSLDTIGGFGGNRSPKRYLHLLVDHFTRFAYILTSKNQKAHDFITLLNKILSKGIRIGTLLADQYSGINSKEFKLFLKQHHVNLVFTAVDCAFSNGLNERLNQTLVNRIRCKINDESAGMKRPWSIIAEQCVEEYNNTFHTSTKFSPNYLLNNIDVHIVPDGCQVKRDLDEDRRTAFANSQSIHELNKKRFDKNRKIPNFKVGDMVYVNHGNSLNRNKLDEIRTGPFKILGKTSNSIYKIDSGFRKTESNYFH</sequence>
<evidence type="ECO:0000313" key="3">
    <source>
        <dbReference type="EMBL" id="JAG08095.1"/>
    </source>
</evidence>
<dbReference type="InterPro" id="IPR041588">
    <property type="entry name" value="Integrase_H2C2"/>
</dbReference>
<feature type="non-terminal residue" evidence="3">
    <location>
        <position position="446"/>
    </location>
</feature>
<gene>
    <name evidence="3" type="ORF">CM83_3965</name>
</gene>
<dbReference type="InterPro" id="IPR001584">
    <property type="entry name" value="Integrase_cat-core"/>
</dbReference>
<reference evidence="3" key="2">
    <citation type="submission" date="2014-07" db="EMBL/GenBank/DDBJ databases">
        <authorList>
            <person name="Hull J."/>
        </authorList>
    </citation>
    <scope>NUCLEOTIDE SEQUENCE</scope>
</reference>